<evidence type="ECO:0000313" key="2">
    <source>
        <dbReference type="Proteomes" id="UP000245609"/>
    </source>
</evidence>
<dbReference type="PANTHER" id="PTHR43881">
    <property type="entry name" value="GAMMA-GLUTAMYLTRANSPEPTIDASE (AFU_ORTHOLOGUE AFUA_4G13580)"/>
    <property type="match status" value="1"/>
</dbReference>
<evidence type="ECO:0008006" key="3">
    <source>
        <dbReference type="Google" id="ProtNLM"/>
    </source>
</evidence>
<dbReference type="Proteomes" id="UP000245609">
    <property type="component" value="Unassembled WGS sequence"/>
</dbReference>
<dbReference type="Gene3D" id="1.10.246.130">
    <property type="match status" value="1"/>
</dbReference>
<dbReference type="InterPro" id="IPR052896">
    <property type="entry name" value="GGT-like_enzyme"/>
</dbReference>
<gene>
    <name evidence="1" type="ORF">BB560_000944</name>
</gene>
<name>A0A2T9ZIZ7_9FUNG</name>
<sequence>MTIIAPSHSYSTMSFASRKSTVHGTKFAVSSSQQLATQAGMDILSKGGNAADAAVAVAAVLAIVEPTSTGVGGDCFCLFYDAEKKKVSALNASGRSPMASNIDEVRQRVGPDCKFIPQDDVASIIVPGAVSGWVETIERFGSGKVSLEEILAPAINYAENGYPVSEFVSIAWDSQLDKLRNGSSNYRELLVNNERAPRHGELFVNKNYGQVLRRIAKEGKDGFYKGFVAEAIVEVVKELGGNMTLEDLANHTPSVIEPISYDYNGYRMYECPPNGQGLVALEALGIIDSMVKSGKVPKISSIPHNSPEYAHILIEALRLAFSDGFFYIGDPEKCPDFDPNSLLTKEFLQTRSDQFNPSARNDAIVHGYPANQTNTVYFCTMDEQGNGCSFINSNYAGFGGAIPKGCGFTLQNRGANFSLETDGHNLYGPGKRPYHTIIPSLITKGDDLFCVYGVMGGFMQPQGHLQVFLNMIEYGMEPQIALDVPRLCIDPEDPKEIVHLEQGYTKETEQKLRDMGHHVDIVTGHERSVFGRGQIIMRVPHGDKIVLSCGSDPRSDGCSSAK</sequence>
<dbReference type="AlphaFoldDB" id="A0A2T9ZIZ7"/>
<dbReference type="EMBL" id="MBFS01000110">
    <property type="protein sequence ID" value="PVV04559.1"/>
    <property type="molecule type" value="Genomic_DNA"/>
</dbReference>
<dbReference type="InterPro" id="IPR043137">
    <property type="entry name" value="GGT_ssub_C"/>
</dbReference>
<dbReference type="PANTHER" id="PTHR43881:SF1">
    <property type="entry name" value="GAMMA-GLUTAMYLTRANSPEPTIDASE (AFU_ORTHOLOGUE AFUA_4G13580)"/>
    <property type="match status" value="1"/>
</dbReference>
<reference evidence="1 2" key="1">
    <citation type="journal article" date="2018" name="MBio">
        <title>Comparative Genomics Reveals the Core Gene Toolbox for the Fungus-Insect Symbiosis.</title>
        <authorList>
            <person name="Wang Y."/>
            <person name="Stata M."/>
            <person name="Wang W."/>
            <person name="Stajich J.E."/>
            <person name="White M.M."/>
            <person name="Moncalvo J.M."/>
        </authorList>
    </citation>
    <scope>NUCLEOTIDE SEQUENCE [LARGE SCALE GENOMIC DNA]</scope>
    <source>
        <strain evidence="1 2">SC-DP-2</strain>
    </source>
</reference>
<organism evidence="1 2">
    <name type="scientific">Smittium megazygosporum</name>
    <dbReference type="NCBI Taxonomy" id="133381"/>
    <lineage>
        <taxon>Eukaryota</taxon>
        <taxon>Fungi</taxon>
        <taxon>Fungi incertae sedis</taxon>
        <taxon>Zoopagomycota</taxon>
        <taxon>Kickxellomycotina</taxon>
        <taxon>Harpellomycetes</taxon>
        <taxon>Harpellales</taxon>
        <taxon>Legeriomycetaceae</taxon>
        <taxon>Smittium</taxon>
    </lineage>
</organism>
<proteinExistence type="predicted"/>
<dbReference type="OrthoDB" id="2015213at2759"/>
<comment type="caution">
    <text evidence="1">The sequence shown here is derived from an EMBL/GenBank/DDBJ whole genome shotgun (WGS) entry which is preliminary data.</text>
</comment>
<dbReference type="InterPro" id="IPR029055">
    <property type="entry name" value="Ntn_hydrolases_N"/>
</dbReference>
<dbReference type="Pfam" id="PF01019">
    <property type="entry name" value="G_glu_transpept"/>
    <property type="match status" value="1"/>
</dbReference>
<evidence type="ECO:0000313" key="1">
    <source>
        <dbReference type="EMBL" id="PVV04559.1"/>
    </source>
</evidence>
<dbReference type="SUPFAM" id="SSF56235">
    <property type="entry name" value="N-terminal nucleophile aminohydrolases (Ntn hydrolases)"/>
    <property type="match status" value="1"/>
</dbReference>
<dbReference type="PRINTS" id="PR01210">
    <property type="entry name" value="GGTRANSPTASE"/>
</dbReference>
<dbReference type="STRING" id="133381.A0A2T9ZIZ7"/>
<dbReference type="InterPro" id="IPR043138">
    <property type="entry name" value="GGT_lsub"/>
</dbReference>
<accession>A0A2T9ZIZ7</accession>
<keyword evidence="2" id="KW-1185">Reference proteome</keyword>
<dbReference type="Gene3D" id="3.60.20.40">
    <property type="match status" value="1"/>
</dbReference>
<protein>
    <recommendedName>
        <fullName evidence="3">Gamma-glutamyltransferase</fullName>
    </recommendedName>
</protein>